<reference evidence="25 26" key="1">
    <citation type="submission" date="2024-10" db="EMBL/GenBank/DDBJ databases">
        <title>Updated reference genomes for cyclostephanoid diatoms.</title>
        <authorList>
            <person name="Roberts W.R."/>
            <person name="Alverson A.J."/>
        </authorList>
    </citation>
    <scope>NUCLEOTIDE SEQUENCE [LARGE SCALE GENOMIC DNA]</scope>
    <source>
        <strain evidence="25 26">AJA232-27</strain>
    </source>
</reference>
<evidence type="ECO:0000256" key="14">
    <source>
        <dbReference type="ARBA" id="ARBA00023242"/>
    </source>
</evidence>
<dbReference type="SUPFAM" id="SSF57903">
    <property type="entry name" value="FYVE/PHD zinc finger"/>
    <property type="match status" value="1"/>
</dbReference>
<keyword evidence="15" id="KW-0012">Acyltransferase</keyword>
<dbReference type="SMART" id="SM01250">
    <property type="entry name" value="KAT11"/>
    <property type="match status" value="1"/>
</dbReference>
<feature type="compositionally biased region" description="Polar residues" evidence="19">
    <location>
        <begin position="901"/>
        <end position="959"/>
    </location>
</feature>
<keyword evidence="13" id="KW-0804">Transcription</keyword>
<evidence type="ECO:0000256" key="16">
    <source>
        <dbReference type="ARBA" id="ARBA00048017"/>
    </source>
</evidence>
<dbReference type="PROSITE" id="PS50135">
    <property type="entry name" value="ZF_ZZ_2"/>
    <property type="match status" value="1"/>
</dbReference>
<evidence type="ECO:0000256" key="10">
    <source>
        <dbReference type="ARBA" id="ARBA00023015"/>
    </source>
</evidence>
<dbReference type="PROSITE" id="PS50014">
    <property type="entry name" value="BROMODOMAIN_2"/>
    <property type="match status" value="1"/>
</dbReference>
<dbReference type="Gene3D" id="3.30.60.90">
    <property type="match status" value="1"/>
</dbReference>
<dbReference type="InterPro" id="IPR001965">
    <property type="entry name" value="Znf_PHD"/>
</dbReference>
<evidence type="ECO:0000259" key="24">
    <source>
        <dbReference type="PROSITE" id="PS51727"/>
    </source>
</evidence>
<dbReference type="GO" id="GO:0004402">
    <property type="term" value="F:histone acetyltransferase activity"/>
    <property type="evidence" value="ECO:0007669"/>
    <property type="project" value="UniProtKB-ARBA"/>
</dbReference>
<feature type="compositionally biased region" description="Low complexity" evidence="19">
    <location>
        <begin position="131"/>
        <end position="152"/>
    </location>
</feature>
<evidence type="ECO:0000256" key="17">
    <source>
        <dbReference type="PROSITE-ProRule" id="PRU00035"/>
    </source>
</evidence>
<dbReference type="InterPro" id="IPR000433">
    <property type="entry name" value="Znf_ZZ"/>
</dbReference>
<dbReference type="EMBL" id="JALLBG020000023">
    <property type="protein sequence ID" value="KAL3771545.1"/>
    <property type="molecule type" value="Genomic_DNA"/>
</dbReference>
<feature type="compositionally biased region" description="Polar residues" evidence="19">
    <location>
        <begin position="875"/>
        <end position="891"/>
    </location>
</feature>
<evidence type="ECO:0000256" key="15">
    <source>
        <dbReference type="ARBA" id="ARBA00023315"/>
    </source>
</evidence>
<evidence type="ECO:0000256" key="18">
    <source>
        <dbReference type="PROSITE-ProRule" id="PRU00228"/>
    </source>
</evidence>
<dbReference type="Gene3D" id="1.20.920.10">
    <property type="entry name" value="Bromodomain-like"/>
    <property type="match status" value="1"/>
</dbReference>
<dbReference type="EC" id="2.3.1.48" evidence="3"/>
<dbReference type="SMART" id="SM00551">
    <property type="entry name" value="ZnF_TAZ"/>
    <property type="match status" value="3"/>
</dbReference>
<feature type="region of interest" description="Disordered" evidence="19">
    <location>
        <begin position="716"/>
        <end position="739"/>
    </location>
</feature>
<protein>
    <recommendedName>
        <fullName evidence="3">histone acetyltransferase</fullName>
        <ecNumber evidence="3">2.3.1.48</ecNumber>
    </recommendedName>
</protein>
<dbReference type="PANTHER" id="PTHR13808">
    <property type="entry name" value="CBP/P300-RELATED"/>
    <property type="match status" value="1"/>
</dbReference>
<evidence type="ECO:0000256" key="1">
    <source>
        <dbReference type="ARBA" id="ARBA00002581"/>
    </source>
</evidence>
<evidence type="ECO:0000259" key="21">
    <source>
        <dbReference type="PROSITE" id="PS50016"/>
    </source>
</evidence>
<dbReference type="CDD" id="cd15614">
    <property type="entry name" value="PHD_HAC_like"/>
    <property type="match status" value="1"/>
</dbReference>
<accession>A0ABD3N603</accession>
<evidence type="ECO:0000313" key="25">
    <source>
        <dbReference type="EMBL" id="KAL3771545.1"/>
    </source>
</evidence>
<evidence type="ECO:0000256" key="6">
    <source>
        <dbReference type="ARBA" id="ARBA00022723"/>
    </source>
</evidence>
<feature type="compositionally biased region" description="Basic residues" evidence="19">
    <location>
        <begin position="1513"/>
        <end position="1523"/>
    </location>
</feature>
<evidence type="ECO:0000256" key="9">
    <source>
        <dbReference type="ARBA" id="ARBA00022853"/>
    </source>
</evidence>
<evidence type="ECO:0000313" key="26">
    <source>
        <dbReference type="Proteomes" id="UP001530293"/>
    </source>
</evidence>
<feature type="compositionally biased region" description="Polar residues" evidence="19">
    <location>
        <begin position="106"/>
        <end position="117"/>
    </location>
</feature>
<dbReference type="SUPFAM" id="SSF47370">
    <property type="entry name" value="Bromodomain"/>
    <property type="match status" value="1"/>
</dbReference>
<feature type="region of interest" description="Disordered" evidence="19">
    <location>
        <begin position="871"/>
        <end position="968"/>
    </location>
</feature>
<feature type="domain" description="TAZ-type" evidence="22">
    <location>
        <begin position="1747"/>
        <end position="1828"/>
    </location>
</feature>
<feature type="compositionally biased region" description="Low complexity" evidence="19">
    <location>
        <begin position="266"/>
        <end position="285"/>
    </location>
</feature>
<organism evidence="25 26">
    <name type="scientific">Discostella pseudostelligera</name>
    <dbReference type="NCBI Taxonomy" id="259834"/>
    <lineage>
        <taxon>Eukaryota</taxon>
        <taxon>Sar</taxon>
        <taxon>Stramenopiles</taxon>
        <taxon>Ochrophyta</taxon>
        <taxon>Bacillariophyta</taxon>
        <taxon>Coscinodiscophyceae</taxon>
        <taxon>Thalassiosirophycidae</taxon>
        <taxon>Stephanodiscales</taxon>
        <taxon>Stephanodiscaceae</taxon>
        <taxon>Discostella</taxon>
    </lineage>
</organism>
<dbReference type="InterPro" id="IPR031162">
    <property type="entry name" value="CBP_P300_HAT"/>
</dbReference>
<dbReference type="GO" id="GO:0005634">
    <property type="term" value="C:nucleus"/>
    <property type="evidence" value="ECO:0007669"/>
    <property type="project" value="UniProtKB-SubCell"/>
</dbReference>
<dbReference type="SUPFAM" id="SSF57850">
    <property type="entry name" value="RING/U-box"/>
    <property type="match status" value="1"/>
</dbReference>
<evidence type="ECO:0000259" key="20">
    <source>
        <dbReference type="PROSITE" id="PS50014"/>
    </source>
</evidence>
<dbReference type="Pfam" id="PF00628">
    <property type="entry name" value="PHD"/>
    <property type="match status" value="1"/>
</dbReference>
<feature type="region of interest" description="Disordered" evidence="19">
    <location>
        <begin position="1"/>
        <end position="43"/>
    </location>
</feature>
<dbReference type="InterPro" id="IPR013083">
    <property type="entry name" value="Znf_RING/FYVE/PHD"/>
</dbReference>
<keyword evidence="11 17" id="KW-0103">Bromodomain</keyword>
<feature type="compositionally biased region" description="Polar residues" evidence="19">
    <location>
        <begin position="286"/>
        <end position="302"/>
    </location>
</feature>
<keyword evidence="26" id="KW-1185">Reference proteome</keyword>
<comment type="catalytic activity">
    <reaction evidence="16">
        <text>L-lysyl-[protein] + acetyl-CoA = N(6)-acetyl-L-lysyl-[protein] + CoA + H(+)</text>
        <dbReference type="Rhea" id="RHEA:45948"/>
        <dbReference type="Rhea" id="RHEA-COMP:9752"/>
        <dbReference type="Rhea" id="RHEA-COMP:10731"/>
        <dbReference type="ChEBI" id="CHEBI:15378"/>
        <dbReference type="ChEBI" id="CHEBI:29969"/>
        <dbReference type="ChEBI" id="CHEBI:57287"/>
        <dbReference type="ChEBI" id="CHEBI:57288"/>
        <dbReference type="ChEBI" id="CHEBI:61930"/>
        <dbReference type="EC" id="2.3.1.48"/>
    </reaction>
</comment>
<keyword evidence="9" id="KW-0156">Chromatin regulator</keyword>
<feature type="compositionally biased region" description="Polar residues" evidence="19">
    <location>
        <begin position="716"/>
        <end position="738"/>
    </location>
</feature>
<evidence type="ECO:0000256" key="19">
    <source>
        <dbReference type="SAM" id="MobiDB-lite"/>
    </source>
</evidence>
<evidence type="ECO:0000256" key="11">
    <source>
        <dbReference type="ARBA" id="ARBA00023117"/>
    </source>
</evidence>
<feature type="region of interest" description="Disordered" evidence="19">
    <location>
        <begin position="430"/>
        <end position="516"/>
    </location>
</feature>
<evidence type="ECO:0000256" key="4">
    <source>
        <dbReference type="ARBA" id="ARBA00022481"/>
    </source>
</evidence>
<dbReference type="SMART" id="SM00291">
    <property type="entry name" value="ZnF_ZZ"/>
    <property type="match status" value="1"/>
</dbReference>
<evidence type="ECO:0000259" key="22">
    <source>
        <dbReference type="PROSITE" id="PS50134"/>
    </source>
</evidence>
<keyword evidence="14" id="KW-0539">Nucleus</keyword>
<dbReference type="Proteomes" id="UP001530293">
    <property type="component" value="Unassembled WGS sequence"/>
</dbReference>
<proteinExistence type="predicted"/>
<evidence type="ECO:0000256" key="12">
    <source>
        <dbReference type="ARBA" id="ARBA00023159"/>
    </source>
</evidence>
<dbReference type="InterPro" id="IPR019787">
    <property type="entry name" value="Znf_PHD-finger"/>
</dbReference>
<dbReference type="InterPro" id="IPR035898">
    <property type="entry name" value="TAZ_dom_sf"/>
</dbReference>
<feature type="domain" description="TAZ-type" evidence="22">
    <location>
        <begin position="513"/>
        <end position="596"/>
    </location>
</feature>
<keyword evidence="7 18" id="KW-0863">Zinc-finger</keyword>
<feature type="domain" description="ZZ-type" evidence="23">
    <location>
        <begin position="1680"/>
        <end position="1735"/>
    </location>
</feature>
<feature type="domain" description="CBP/p300-type HAT" evidence="24">
    <location>
        <begin position="1249"/>
        <end position="1678"/>
    </location>
</feature>
<dbReference type="PROSITE" id="PS50016">
    <property type="entry name" value="ZF_PHD_2"/>
    <property type="match status" value="1"/>
</dbReference>
<feature type="compositionally biased region" description="Gly residues" evidence="19">
    <location>
        <begin position="324"/>
        <end position="342"/>
    </location>
</feature>
<dbReference type="PROSITE" id="PS51727">
    <property type="entry name" value="CBP_P300_HAT"/>
    <property type="match status" value="1"/>
</dbReference>
<feature type="compositionally biased region" description="Low complexity" evidence="19">
    <location>
        <begin position="313"/>
        <end position="323"/>
    </location>
</feature>
<keyword evidence="8" id="KW-0862">Zinc</keyword>
<dbReference type="InterPro" id="IPR001487">
    <property type="entry name" value="Bromodomain"/>
</dbReference>
<evidence type="ECO:0000259" key="23">
    <source>
        <dbReference type="PROSITE" id="PS50135"/>
    </source>
</evidence>
<evidence type="ECO:0000256" key="13">
    <source>
        <dbReference type="ARBA" id="ARBA00023163"/>
    </source>
</evidence>
<dbReference type="GO" id="GO:0045944">
    <property type="term" value="P:positive regulation of transcription by RNA polymerase II"/>
    <property type="evidence" value="ECO:0007669"/>
    <property type="project" value="UniProtKB-ARBA"/>
</dbReference>
<dbReference type="PANTHER" id="PTHR13808:SF1">
    <property type="entry name" value="HISTONE ACETYLTRANSFERASE"/>
    <property type="match status" value="1"/>
</dbReference>
<evidence type="ECO:0000256" key="2">
    <source>
        <dbReference type="ARBA" id="ARBA00004123"/>
    </source>
</evidence>
<dbReference type="GO" id="GO:0140297">
    <property type="term" value="F:DNA-binding transcription factor binding"/>
    <property type="evidence" value="ECO:0007669"/>
    <property type="project" value="UniProtKB-ARBA"/>
</dbReference>
<feature type="region of interest" description="Disordered" evidence="19">
    <location>
        <begin position="85"/>
        <end position="357"/>
    </location>
</feature>
<feature type="non-terminal residue" evidence="25">
    <location>
        <position position="1"/>
    </location>
</feature>
<dbReference type="InterPro" id="IPR011011">
    <property type="entry name" value="Znf_FYVE_PHD"/>
</dbReference>
<dbReference type="InterPro" id="IPR036529">
    <property type="entry name" value="KIX_dom_sf"/>
</dbReference>
<feature type="compositionally biased region" description="Basic and acidic residues" evidence="19">
    <location>
        <begin position="86"/>
        <end position="95"/>
    </location>
</feature>
<dbReference type="Pfam" id="PF08214">
    <property type="entry name" value="HAT_KAT11"/>
    <property type="match status" value="1"/>
</dbReference>
<dbReference type="SMART" id="SM00249">
    <property type="entry name" value="PHD"/>
    <property type="match status" value="1"/>
</dbReference>
<feature type="compositionally biased region" description="Low complexity" evidence="19">
    <location>
        <begin position="226"/>
        <end position="236"/>
    </location>
</feature>
<feature type="domain" description="TAZ-type" evidence="22">
    <location>
        <begin position="771"/>
        <end position="851"/>
    </location>
</feature>
<evidence type="ECO:0000256" key="8">
    <source>
        <dbReference type="ARBA" id="ARBA00022833"/>
    </source>
</evidence>
<feature type="compositionally biased region" description="Polar residues" evidence="19">
    <location>
        <begin position="251"/>
        <end position="265"/>
    </location>
</feature>
<dbReference type="InterPro" id="IPR038547">
    <property type="entry name" value="RING_CBP-p300_sf"/>
</dbReference>
<dbReference type="InterPro" id="IPR043145">
    <property type="entry name" value="Znf_ZZ_sf"/>
</dbReference>
<dbReference type="GO" id="GO:0008270">
    <property type="term" value="F:zinc ion binding"/>
    <property type="evidence" value="ECO:0007669"/>
    <property type="project" value="UniProtKB-KW"/>
</dbReference>
<feature type="region of interest" description="Disordered" evidence="19">
    <location>
        <begin position="600"/>
        <end position="620"/>
    </location>
</feature>
<dbReference type="Gene3D" id="3.30.40.10">
    <property type="entry name" value="Zinc/RING finger domain, C3HC4 (zinc finger)"/>
    <property type="match status" value="1"/>
</dbReference>
<dbReference type="PROSITE" id="PS50134">
    <property type="entry name" value="ZF_TAZ"/>
    <property type="match status" value="3"/>
</dbReference>
<keyword evidence="10" id="KW-0805">Transcription regulation</keyword>
<dbReference type="InterPro" id="IPR013178">
    <property type="entry name" value="Histone_AcTrfase_Rtt109/CBP"/>
</dbReference>
<evidence type="ECO:0000256" key="5">
    <source>
        <dbReference type="ARBA" id="ARBA00022679"/>
    </source>
</evidence>
<dbReference type="Gene3D" id="1.10.246.20">
    <property type="entry name" value="Coactivator CBP, KIX domain"/>
    <property type="match status" value="1"/>
</dbReference>
<feature type="compositionally biased region" description="Low complexity" evidence="19">
    <location>
        <begin position="449"/>
        <end position="462"/>
    </location>
</feature>
<dbReference type="InterPro" id="IPR000197">
    <property type="entry name" value="Znf_TAZ"/>
</dbReference>
<evidence type="ECO:0000256" key="3">
    <source>
        <dbReference type="ARBA" id="ARBA00013184"/>
    </source>
</evidence>
<keyword evidence="12" id="KW-0010">Activator</keyword>
<dbReference type="SMART" id="SM00297">
    <property type="entry name" value="BROMO"/>
    <property type="match status" value="1"/>
</dbReference>
<comment type="function">
    <text evidence="1">Acetyltransferase enzyme. Acetylates histones, giving a specific tag for transcriptional activation.</text>
</comment>
<comment type="subcellular location">
    <subcellularLocation>
        <location evidence="2">Nucleus</location>
    </subcellularLocation>
</comment>
<dbReference type="SUPFAM" id="SSF57933">
    <property type="entry name" value="TAZ domain"/>
    <property type="match status" value="3"/>
</dbReference>
<name>A0ABD3N603_9STRA</name>
<feature type="domain" description="Bromo" evidence="20">
    <location>
        <begin position="1010"/>
        <end position="1082"/>
    </location>
</feature>
<dbReference type="Pfam" id="PF00569">
    <property type="entry name" value="ZZ"/>
    <property type="match status" value="1"/>
</dbReference>
<dbReference type="PRINTS" id="PR00503">
    <property type="entry name" value="BROMODOMAIN"/>
</dbReference>
<feature type="region of interest" description="Disordered" evidence="19">
    <location>
        <begin position="1503"/>
        <end position="1542"/>
    </location>
</feature>
<dbReference type="Pfam" id="PF00439">
    <property type="entry name" value="Bromodomain"/>
    <property type="match status" value="1"/>
</dbReference>
<keyword evidence="4" id="KW-0488">Methylation</keyword>
<gene>
    <name evidence="25" type="ORF">ACHAWU_003720</name>
</gene>
<sequence>LAHQRAPKQQQQATRAHAEAVVVTRPTPTDEDRRRPPPPPPPTIRRLRYLHLHHHATIPTYRLFHTGHRHRLPYDTVSRASNLRLRRGDGLDSGEHMSPYDYEGTAATQLPPNQRQMMSGPPQAHLPPAPGGNNPQHHPQQQQLPQMGGPNPYAGYPGQQQHHRPSMNMQGSQQGGNPGFMHQAAPNHRSSMPPPMNMPHQYSNQGGYNPNFNPNQHMPPPPPQHHPQYSHPSQYSTQHAMQPHPMAQPQHAMQRQNTGNYSHPGQQQQQQQQPPPQMYSQQSSYGRQPSNSGSIPDGQNSSVGGGPLNFNSAPALGGNSLLGNAGGPNGPTGGGMGLGGDYGQQFLPSGLNGDWQSDNDMHHRREMIQHIVKLLKQKDKNASPEWLTKLPQMVKQLEVSLYRSAPSFEAYSDISTLKMRLQQLAMEIAKKTQQAKDGSGFDGSGGGQSSSRGQSGHRSLSGNVGAEQQGMNDNDDLMGSFNMSSVLSGSGRGDNDTSFGGDAMNNQHGNPNDPDWKVRVRHKQQRLLLLHHSSKCLSEDGKCKITPYCGEMKKLWKHMARCTDNDCRVAHCFSSRSILSHYRKCKDPRCPACGPVRETVRKSQKSPRAQSQHPGGGVQMPGVMGIDGNSYGMSQDARAGMQMSNSMMQPASNNNSTGNTMIPTSQMGSMMGMMQGTDSNMGVSDNMGLQSAAPMDRMMTGGVNNSGAIKVNTMNPSGQQNQSSMLMGRQQNQPQSHGEPNWSAGIMGSQQMFPPPNDHHTMDANGHNNMEPDAKARHKRQRLLLLRHASKCTAENGTCTITPHCAEMKELWKHIASCKDSYCKVRHCMSSRYVLSHYRRCKPPCNICDPVKEIIKNGFNNHIEVDPAIMEGSGTVRTTPPIANTEYQPQTKKQKIDHDSFSTSTGGMPAPSSLSATSQHSGLPQSLNTDKINSTQGQNTDVPPSSDNGATQSRQQSPKPNAPNPTEDHALLECFTTEQVKTHIQSLQKFAKLALPELKSKCLEVLKGLQAHEHGWVFATPVNPVELGLDDYFDIIKKPMDLGTIQKKLESGSYHSFEDFRSDVRLTFENAMKYNEERTVVHEMAKELKKKFETDFKKLMKQLDKEHAENSKKVQACGLCGCEKLNFEPPVFFCNGVNCPTTRIRRNTNFYISADKQYAWCNQCYTELKGDVIDCGSTKIKKSELSKRKNDEVHEESWVQCDDCERWIHQICGLYNTRQDKENTSAYSCPLCLLDKRKKDGDALNLPEAPSANDIPRTKLSDWLEKHVSKKMDARIKELAEEKAETENISYDKAYKALSVGGPLTIRQVTSTDRKHEVRELMKARYAHKGYPDEFAYRCKCIVMFQNIDGVDVILFALYVYEHGDDNPLPNKRTVYVSYLDSVHFMQPRKMRTFIYHEILISYLDYARNKGFQQAFIWACPPLKGDDYIFYAKPEDQKTPKDVRLRQWYVEMLEECQKRDIVGKVTNMYDQYFNDKTLDASVVPYFEGDYFPGEAENIIKELNDQSTKGTQGGKKKSSSKSKKAVVATNGSSSGSGDKSLKEGDRDPVMLKFCDAISGMKESFMVAFLNCSDAKPEHLLVPQHIIEYRDSKKLLENVAAEEEKSAEAPQSTSVEKQVDRFGRPIRVLDDDTEEIDCEFFNTRQAFLDLCRGNHYQFDELRRAKHTSMMVLWHLQNREAPKFVQQCAACAREISSGIRHHCNICPDFDLCQDCALDPKTNRGQCTHQLEKIKVDTGSSGVSGLTEEQRKERQKNIQLHIALIEHASQCKSTTCSSTNCQKMKSYLKHGQVCKVKASGGCKVCKRIWTLLRIHAQQCKNSNCPIPQCIAIRKRIRQLQLKQRAMDDRRRQEMNRHYRMGMMSDTPHKK</sequence>
<dbReference type="Pfam" id="PF02135">
    <property type="entry name" value="zf-TAZ"/>
    <property type="match status" value="3"/>
</dbReference>
<keyword evidence="6" id="KW-0479">Metal-binding</keyword>
<feature type="domain" description="PHD-type" evidence="21">
    <location>
        <begin position="1158"/>
        <end position="1235"/>
    </location>
</feature>
<dbReference type="Gene3D" id="2.10.110.40">
    <property type="match status" value="1"/>
</dbReference>
<evidence type="ECO:0000256" key="7">
    <source>
        <dbReference type="ARBA" id="ARBA00022771"/>
    </source>
</evidence>
<dbReference type="InterPro" id="IPR036427">
    <property type="entry name" value="Bromodomain-like_sf"/>
</dbReference>
<keyword evidence="5" id="KW-0808">Transferase</keyword>
<comment type="caution">
    <text evidence="25">The sequence shown here is derived from an EMBL/GenBank/DDBJ whole genome shotgun (WGS) entry which is preliminary data.</text>
</comment>
<dbReference type="Gene3D" id="1.20.1020.10">
    <property type="entry name" value="TAZ domain"/>
    <property type="match status" value="3"/>
</dbReference>